<gene>
    <name evidence="2" type="ORF">UFOVP1098_41</name>
    <name evidence="3" type="ORF">UFOVP1353_47</name>
    <name evidence="4" type="ORF">UFOVP1458_4</name>
    <name evidence="5" type="ORF">UFOVP1546_9</name>
    <name evidence="1" type="ORF">UFOVP928_30</name>
</gene>
<dbReference type="EMBL" id="LR797055">
    <property type="protein sequence ID" value="CAB4184179.1"/>
    <property type="molecule type" value="Genomic_DNA"/>
</dbReference>
<evidence type="ECO:0000313" key="1">
    <source>
        <dbReference type="EMBL" id="CAB4171896.1"/>
    </source>
</evidence>
<proteinExistence type="predicted"/>
<dbReference type="EMBL" id="LR798391">
    <property type="protein sequence ID" value="CAB5228521.1"/>
    <property type="molecule type" value="Genomic_DNA"/>
</dbReference>
<evidence type="ECO:0000313" key="4">
    <source>
        <dbReference type="EMBL" id="CAB4213932.1"/>
    </source>
</evidence>
<dbReference type="EMBL" id="LR796872">
    <property type="protein sequence ID" value="CAB4171896.1"/>
    <property type="molecule type" value="Genomic_DNA"/>
</dbReference>
<dbReference type="EMBL" id="LR797407">
    <property type="protein sequence ID" value="CAB4213932.1"/>
    <property type="molecule type" value="Genomic_DNA"/>
</dbReference>
<accession>A0A6J5PPI1</accession>
<evidence type="ECO:0000313" key="5">
    <source>
        <dbReference type="EMBL" id="CAB5228521.1"/>
    </source>
</evidence>
<reference evidence="1" key="1">
    <citation type="submission" date="2020-05" db="EMBL/GenBank/DDBJ databases">
        <authorList>
            <person name="Chiriac C."/>
            <person name="Salcher M."/>
            <person name="Ghai R."/>
            <person name="Kavagutti S V."/>
        </authorList>
    </citation>
    <scope>NUCLEOTIDE SEQUENCE</scope>
</reference>
<name>A0A6J5PPI1_9CAUD</name>
<evidence type="ECO:0000313" key="2">
    <source>
        <dbReference type="EMBL" id="CAB4184179.1"/>
    </source>
</evidence>
<sequence length="122" mass="12204">MATFSKQKLSGSTNGRGIAVAATSTVGTTIHATTTSATTIDELWLYAANIHSSAVTLTIELGGVTVTSDLIQQSIAATPSGLVLVCAGLILTGTGSAALTVSAFAGTASKIEIFGFVNRITA</sequence>
<evidence type="ECO:0000313" key="3">
    <source>
        <dbReference type="EMBL" id="CAB4200592.1"/>
    </source>
</evidence>
<protein>
    <submittedName>
        <fullName evidence="1">Uncharacterized protein</fullName>
    </submittedName>
</protein>
<organism evidence="1">
    <name type="scientific">uncultured Caudovirales phage</name>
    <dbReference type="NCBI Taxonomy" id="2100421"/>
    <lineage>
        <taxon>Viruses</taxon>
        <taxon>Duplodnaviria</taxon>
        <taxon>Heunggongvirae</taxon>
        <taxon>Uroviricota</taxon>
        <taxon>Caudoviricetes</taxon>
        <taxon>Peduoviridae</taxon>
        <taxon>Maltschvirus</taxon>
        <taxon>Maltschvirus maltsch</taxon>
    </lineage>
</organism>
<dbReference type="EMBL" id="LR797296">
    <property type="protein sequence ID" value="CAB4200592.1"/>
    <property type="molecule type" value="Genomic_DNA"/>
</dbReference>